<comment type="similarity">
    <text evidence="1">Belongs to the DNA2/NAM7 helicase family.</text>
</comment>
<evidence type="ECO:0000256" key="1">
    <source>
        <dbReference type="ARBA" id="ARBA00007913"/>
    </source>
</evidence>
<keyword evidence="4" id="KW-0347">Helicase</keyword>
<dbReference type="EMBL" id="WEHX01000003">
    <property type="protein sequence ID" value="KAB7662982.1"/>
    <property type="molecule type" value="Genomic_DNA"/>
</dbReference>
<evidence type="ECO:0000313" key="10">
    <source>
        <dbReference type="Proteomes" id="UP000430564"/>
    </source>
</evidence>
<evidence type="ECO:0008006" key="11">
    <source>
        <dbReference type="Google" id="ProtNLM"/>
    </source>
</evidence>
<evidence type="ECO:0000256" key="6">
    <source>
        <dbReference type="SAM" id="MobiDB-lite"/>
    </source>
</evidence>
<feature type="domain" description="DNA2/NAM7 helicase-like C-terminal" evidence="8">
    <location>
        <begin position="924"/>
        <end position="1105"/>
    </location>
</feature>
<evidence type="ECO:0000256" key="5">
    <source>
        <dbReference type="ARBA" id="ARBA00022840"/>
    </source>
</evidence>
<feature type="region of interest" description="Disordered" evidence="6">
    <location>
        <begin position="569"/>
        <end position="607"/>
    </location>
</feature>
<evidence type="ECO:0000313" key="9">
    <source>
        <dbReference type="EMBL" id="KAB7662982.1"/>
    </source>
</evidence>
<gene>
    <name evidence="9" type="ORF">GBM95_01420</name>
</gene>
<evidence type="ECO:0000256" key="2">
    <source>
        <dbReference type="ARBA" id="ARBA00022741"/>
    </source>
</evidence>
<feature type="domain" description="DNA2/NAM7 helicase helicase" evidence="7">
    <location>
        <begin position="808"/>
        <end position="867"/>
    </location>
</feature>
<dbReference type="PANTHER" id="PTHR43788:SF8">
    <property type="entry name" value="DNA-BINDING PROTEIN SMUBP-2"/>
    <property type="match status" value="1"/>
</dbReference>
<evidence type="ECO:0000256" key="4">
    <source>
        <dbReference type="ARBA" id="ARBA00022806"/>
    </source>
</evidence>
<comment type="caution">
    <text evidence="9">The sequence shown here is derived from an EMBL/GenBank/DDBJ whole genome shotgun (WGS) entry which is preliminary data.</text>
</comment>
<dbReference type="InterPro" id="IPR050534">
    <property type="entry name" value="Coronavir_polyprotein_1ab"/>
</dbReference>
<dbReference type="InterPro" id="IPR027417">
    <property type="entry name" value="P-loop_NTPase"/>
</dbReference>
<dbReference type="RefSeq" id="WP_152157460.1">
    <property type="nucleotide sequence ID" value="NZ_WEHX01000003.1"/>
</dbReference>
<accession>A0A6I1EQX2</accession>
<keyword evidence="2" id="KW-0547">Nucleotide-binding</keyword>
<dbReference type="GO" id="GO:0016787">
    <property type="term" value="F:hydrolase activity"/>
    <property type="evidence" value="ECO:0007669"/>
    <property type="project" value="UniProtKB-KW"/>
</dbReference>
<dbReference type="GO" id="GO:0005524">
    <property type="term" value="F:ATP binding"/>
    <property type="evidence" value="ECO:0007669"/>
    <property type="project" value="UniProtKB-KW"/>
</dbReference>
<dbReference type="SUPFAM" id="SSF52540">
    <property type="entry name" value="P-loop containing nucleoside triphosphate hydrolases"/>
    <property type="match status" value="1"/>
</dbReference>
<dbReference type="OrthoDB" id="9757917at2"/>
<dbReference type="Pfam" id="PF13086">
    <property type="entry name" value="AAA_11"/>
    <property type="match status" value="1"/>
</dbReference>
<evidence type="ECO:0000259" key="7">
    <source>
        <dbReference type="Pfam" id="PF13086"/>
    </source>
</evidence>
<dbReference type="Proteomes" id="UP000430564">
    <property type="component" value="Unassembled WGS sequence"/>
</dbReference>
<name>A0A6I1EQX2_9BURK</name>
<dbReference type="InterPro" id="IPR041679">
    <property type="entry name" value="DNA2/NAM7-like_C"/>
</dbReference>
<evidence type="ECO:0000256" key="3">
    <source>
        <dbReference type="ARBA" id="ARBA00022801"/>
    </source>
</evidence>
<keyword evidence="5" id="KW-0067">ATP-binding</keyword>
<dbReference type="GO" id="GO:0043139">
    <property type="term" value="F:5'-3' DNA helicase activity"/>
    <property type="evidence" value="ECO:0007669"/>
    <property type="project" value="TreeGrafter"/>
</dbReference>
<dbReference type="Pfam" id="PF13087">
    <property type="entry name" value="AAA_12"/>
    <property type="match status" value="1"/>
</dbReference>
<dbReference type="Gene3D" id="3.40.50.300">
    <property type="entry name" value="P-loop containing nucleotide triphosphate hydrolases"/>
    <property type="match status" value="2"/>
</dbReference>
<dbReference type="AlphaFoldDB" id="A0A6I1EQX2"/>
<dbReference type="PANTHER" id="PTHR43788">
    <property type="entry name" value="DNA2/NAM7 HELICASE FAMILY MEMBER"/>
    <property type="match status" value="1"/>
</dbReference>
<organism evidence="9 10">
    <name type="scientific">Sutterella seckii</name>
    <dbReference type="NCBI Taxonomy" id="1944635"/>
    <lineage>
        <taxon>Bacteria</taxon>
        <taxon>Pseudomonadati</taxon>
        <taxon>Pseudomonadota</taxon>
        <taxon>Betaproteobacteria</taxon>
        <taxon>Burkholderiales</taxon>
        <taxon>Sutterellaceae</taxon>
        <taxon>Sutterella</taxon>
    </lineage>
</organism>
<keyword evidence="3" id="KW-0378">Hydrolase</keyword>
<protein>
    <recommendedName>
        <fullName evidence="11">AAA family ATPase</fullName>
    </recommendedName>
</protein>
<sequence>MESRAAQLEILRFWEEIELLTPEDFRKKDAEGTFWSEWRPGRFSGNEAEAVERWQSMRLHEAYEYPAKAPRSLLEADLPFFTVYLGVIEKRLVYRQLLREFSGIEGKESPERALDHPAFAGSMDSIWGEMSSSSIAGSDLRGQTYLARFQLNPWGKYIDESFEAAGFCGALRYLRAEKARLREAEDLRLVEGALLRCERMARWMEAEVARVCGQSADAGSGLAVKAEQIDGDPVMIRLTDPMEDAEPVAEGFICELSDQLARGAGLPEGLSCVVKTTLSRPLRRKAPEPGPLRSFYLADIRAARVALMHAGGRSILAPDMERLRGLDSRAAPEAGDAPKEVLQEEVPVNAADQLSPEDLDLLQPVSGPLARLLALGSGKDVSRTDLLKSPAALADLLKPEGLPSGRWPADPSHHLYLAQQAAVSGILRAGEGFGPLVSVNGPPGTGKSWLLRDIIAEIVTRRARRIAEKNSSRDVFDWEHPVVWELSANRTDSLTPVQPGIAEDSLMVVASNNNAAIRNITDSLPRSYGLRDPRPDPSTGGTRPAFSYWRDCALGMMALAVEMKPLARTGKKGRSAPKGHGGASEDDDPNLSFEDGNAGLPDLSREEWQKLPAAKRRQMLRETLLKRVKSPEEVWGLSSATLGSRRNCGRFVQAVMGIGMTNPFGSTIQQQIDDVLDQLDLMRRLPEEDWLSARKRFRELDEKVRVRRERMAERCRTHRVVPQVFSTPLAEDPSQHKLTLWVDEEFERLRSELFEAAMDLHAATLVAQADAAKKGLRAAAGYLLAGMPHFESGSARQVFEFLSFLIPVISTTLASAGRLFAQVGPSELPWVFIDEASQASPQAAVGILNRARRAVVLGDLRQLMPVVTMPEPLAEFLRGRHPLVDEVWSPMKSSLQSLADASMEAGTSIRDSVSHEDVWTGLPLRTHRRCLSPMFEIANALSYAGQMVQMTPRVDDGRPAQSCWYDIVGKSYVPPVRVSKKGRRTQGAGGDPKMIREEMAWLRKLLVEFHADRLNRGLSVFVLSPFRAVAEGAGRIIRELGLRDFNARAGTVHTFQGQEADVVILVLGSIPGSKGRRQRRWASMPANLLNVAVTRARRDLIVIGDWGEWTLEPAVGILAGALPRKVQYLEPGDYAFNADAEAMRAALAGRLFGSETPAKA</sequence>
<evidence type="ECO:0000259" key="8">
    <source>
        <dbReference type="Pfam" id="PF13087"/>
    </source>
</evidence>
<dbReference type="InterPro" id="IPR041677">
    <property type="entry name" value="DNA2/NAM7_AAA_11"/>
</dbReference>
<reference evidence="9 10" key="1">
    <citation type="submission" date="2019-10" db="EMBL/GenBank/DDBJ databases">
        <title>Genome diversity of Sutterella seckii.</title>
        <authorList>
            <person name="Chaplin A.V."/>
            <person name="Sokolova S.R."/>
            <person name="Mosin K.A."/>
            <person name="Ivanova E.L."/>
            <person name="Kochetkova T.O."/>
            <person name="Goltsov A.Y."/>
            <person name="Trofimov D.Y."/>
            <person name="Efimov B.A."/>
        </authorList>
    </citation>
    <scope>NUCLEOTIDE SEQUENCE [LARGE SCALE GENOMIC DNA]</scope>
    <source>
        <strain evidence="9 10">ASD393</strain>
    </source>
</reference>
<proteinExistence type="inferred from homology"/>